<name>A0ABT8XBQ5_9HYPH</name>
<comment type="similarity">
    <text evidence="2">Belongs to the binding-protein-dependent transport system permease family. HisMQ subfamily.</text>
</comment>
<sequence length="272" mass="30320">MTEQTVSAMALTELPSKQSFFKPHRIVLMAIAAIFVFCVIWFMRWEWVPKYSGALAHGVGVTLLMLFATSILGFFLAVPIGLVQVTGPWPLKMLAKGFCTIIRGTPLLLQLWLLYYGLGSLFPQFPGIRSSFLWPYLREAWPYGVAALTLSFAAYEGEVMRGAFAGVPPGELEAARAYGMSPFTMFRRIWLPRAVYRALPTLNGETVLQLKSTPLVATITVIDAYAVISKVRQATYLTYEPLLLLALIYLCLTAILVVAFRYFESKIPSRGA</sequence>
<comment type="subcellular location">
    <subcellularLocation>
        <location evidence="1">Cell inner membrane</location>
        <topology evidence="1">Multi-pass membrane protein</topology>
    </subcellularLocation>
    <subcellularLocation>
        <location evidence="9">Cell membrane</location>
        <topology evidence="9">Multi-pass membrane protein</topology>
    </subcellularLocation>
</comment>
<dbReference type="Gene3D" id="1.10.3720.10">
    <property type="entry name" value="MetI-like"/>
    <property type="match status" value="1"/>
</dbReference>
<keyword evidence="4" id="KW-1003">Cell membrane</keyword>
<evidence type="ECO:0000313" key="11">
    <source>
        <dbReference type="EMBL" id="MDO6121166.1"/>
    </source>
</evidence>
<feature type="transmembrane region" description="Helical" evidence="9">
    <location>
        <begin position="26"/>
        <end position="43"/>
    </location>
</feature>
<keyword evidence="6 9" id="KW-0812">Transmembrane</keyword>
<dbReference type="Pfam" id="PF00528">
    <property type="entry name" value="BPD_transp_1"/>
    <property type="match status" value="1"/>
</dbReference>
<keyword evidence="5" id="KW-0997">Cell inner membrane</keyword>
<dbReference type="NCBIfam" id="TIGR01726">
    <property type="entry name" value="HEQRo_perm_3TM"/>
    <property type="match status" value="1"/>
</dbReference>
<keyword evidence="12" id="KW-1185">Reference proteome</keyword>
<keyword evidence="8 9" id="KW-0472">Membrane</keyword>
<dbReference type="InterPro" id="IPR000515">
    <property type="entry name" value="MetI-like"/>
</dbReference>
<evidence type="ECO:0000313" key="12">
    <source>
        <dbReference type="Proteomes" id="UP001177080"/>
    </source>
</evidence>
<evidence type="ECO:0000256" key="7">
    <source>
        <dbReference type="ARBA" id="ARBA00022989"/>
    </source>
</evidence>
<evidence type="ECO:0000256" key="6">
    <source>
        <dbReference type="ARBA" id="ARBA00022692"/>
    </source>
</evidence>
<dbReference type="InterPro" id="IPR043429">
    <property type="entry name" value="ArtM/GltK/GlnP/TcyL/YhdX-like"/>
</dbReference>
<dbReference type="SUPFAM" id="SSF161098">
    <property type="entry name" value="MetI-like"/>
    <property type="match status" value="1"/>
</dbReference>
<protein>
    <submittedName>
        <fullName evidence="11">ABC transporter permease subunit</fullName>
    </submittedName>
</protein>
<dbReference type="EMBL" id="WHSC02000003">
    <property type="protein sequence ID" value="MDO6121166.1"/>
    <property type="molecule type" value="Genomic_DNA"/>
</dbReference>
<evidence type="ECO:0000256" key="5">
    <source>
        <dbReference type="ARBA" id="ARBA00022519"/>
    </source>
</evidence>
<proteinExistence type="inferred from homology"/>
<dbReference type="InterPro" id="IPR010065">
    <property type="entry name" value="AA_ABC_transptr_permease_3TM"/>
</dbReference>
<evidence type="ECO:0000256" key="1">
    <source>
        <dbReference type="ARBA" id="ARBA00004429"/>
    </source>
</evidence>
<dbReference type="CDD" id="cd06261">
    <property type="entry name" value="TM_PBP2"/>
    <property type="match status" value="1"/>
</dbReference>
<dbReference type="PANTHER" id="PTHR30614">
    <property type="entry name" value="MEMBRANE COMPONENT OF AMINO ACID ABC TRANSPORTER"/>
    <property type="match status" value="1"/>
</dbReference>
<feature type="transmembrane region" description="Helical" evidence="9">
    <location>
        <begin position="55"/>
        <end position="82"/>
    </location>
</feature>
<keyword evidence="7 9" id="KW-1133">Transmembrane helix</keyword>
<dbReference type="InterPro" id="IPR035906">
    <property type="entry name" value="MetI-like_sf"/>
</dbReference>
<comment type="caution">
    <text evidence="11">The sequence shown here is derived from an EMBL/GenBank/DDBJ whole genome shotgun (WGS) entry which is preliminary data.</text>
</comment>
<feature type="domain" description="ABC transmembrane type-1" evidence="10">
    <location>
        <begin position="59"/>
        <end position="260"/>
    </location>
</feature>
<dbReference type="PANTHER" id="PTHR30614:SF10">
    <property type="entry name" value="ARGININE ABC TRANSPORTER PERMEASE PROTEIN ARTM"/>
    <property type="match status" value="1"/>
</dbReference>
<dbReference type="PROSITE" id="PS50928">
    <property type="entry name" value="ABC_TM1"/>
    <property type="match status" value="1"/>
</dbReference>
<evidence type="ECO:0000256" key="4">
    <source>
        <dbReference type="ARBA" id="ARBA00022475"/>
    </source>
</evidence>
<gene>
    <name evidence="11" type="ORF">GB928_008225</name>
</gene>
<evidence type="ECO:0000256" key="2">
    <source>
        <dbReference type="ARBA" id="ARBA00010072"/>
    </source>
</evidence>
<feature type="transmembrane region" description="Helical" evidence="9">
    <location>
        <begin position="242"/>
        <end position="263"/>
    </location>
</feature>
<evidence type="ECO:0000256" key="9">
    <source>
        <dbReference type="RuleBase" id="RU363032"/>
    </source>
</evidence>
<keyword evidence="3 9" id="KW-0813">Transport</keyword>
<dbReference type="RefSeq" id="WP_244761120.1">
    <property type="nucleotide sequence ID" value="NZ_JALJCJ010000003.1"/>
</dbReference>
<organism evidence="11 12">
    <name type="scientific">Shinella curvata</name>
    <dbReference type="NCBI Taxonomy" id="1817964"/>
    <lineage>
        <taxon>Bacteria</taxon>
        <taxon>Pseudomonadati</taxon>
        <taxon>Pseudomonadota</taxon>
        <taxon>Alphaproteobacteria</taxon>
        <taxon>Hyphomicrobiales</taxon>
        <taxon>Rhizobiaceae</taxon>
        <taxon>Shinella</taxon>
    </lineage>
</organism>
<reference evidence="11" key="1">
    <citation type="submission" date="2022-04" db="EMBL/GenBank/DDBJ databases">
        <title>Shinella lacus sp. nov., a novel member of the genus Shinella from water.</title>
        <authorList>
            <person name="Deng Y."/>
        </authorList>
    </citation>
    <scope>NUCLEOTIDE SEQUENCE</scope>
    <source>
        <strain evidence="11">JCM 31239</strain>
    </source>
</reference>
<accession>A0ABT8XBQ5</accession>
<dbReference type="Proteomes" id="UP001177080">
    <property type="component" value="Unassembled WGS sequence"/>
</dbReference>
<evidence type="ECO:0000259" key="10">
    <source>
        <dbReference type="PROSITE" id="PS50928"/>
    </source>
</evidence>
<evidence type="ECO:0000256" key="3">
    <source>
        <dbReference type="ARBA" id="ARBA00022448"/>
    </source>
</evidence>
<evidence type="ECO:0000256" key="8">
    <source>
        <dbReference type="ARBA" id="ARBA00023136"/>
    </source>
</evidence>